<proteinExistence type="predicted"/>
<keyword evidence="1" id="KW-0472">Membrane</keyword>
<keyword evidence="5" id="KW-1185">Reference proteome</keyword>
<feature type="transmembrane region" description="Helical" evidence="1">
    <location>
        <begin position="152"/>
        <end position="176"/>
    </location>
</feature>
<dbReference type="PANTHER" id="PTHR15343:SF0">
    <property type="entry name" value="T-CELL ANTIGEN CD7"/>
    <property type="match status" value="1"/>
</dbReference>
<dbReference type="PROSITE" id="PS50835">
    <property type="entry name" value="IG_LIKE"/>
    <property type="match status" value="1"/>
</dbReference>
<dbReference type="Gene3D" id="2.60.40.10">
    <property type="entry name" value="Immunoglobulins"/>
    <property type="match status" value="1"/>
</dbReference>
<dbReference type="SUPFAM" id="SSF48726">
    <property type="entry name" value="Immunoglobulin"/>
    <property type="match status" value="1"/>
</dbReference>
<feature type="domain" description="Ig-like" evidence="3">
    <location>
        <begin position="35"/>
        <end position="123"/>
    </location>
</feature>
<dbReference type="GO" id="GO:0016020">
    <property type="term" value="C:membrane"/>
    <property type="evidence" value="ECO:0007669"/>
    <property type="project" value="InterPro"/>
</dbReference>
<dbReference type="Proteomes" id="UP001152622">
    <property type="component" value="Chromosome 4"/>
</dbReference>
<evidence type="ECO:0000256" key="1">
    <source>
        <dbReference type="SAM" id="Phobius"/>
    </source>
</evidence>
<dbReference type="EMBL" id="JAINUF010000004">
    <property type="protein sequence ID" value="KAJ8363482.1"/>
    <property type="molecule type" value="Genomic_DNA"/>
</dbReference>
<accession>A0A9Q1J0H2</accession>
<dbReference type="InterPro" id="IPR013106">
    <property type="entry name" value="Ig_V-set"/>
</dbReference>
<evidence type="ECO:0000256" key="2">
    <source>
        <dbReference type="SAM" id="SignalP"/>
    </source>
</evidence>
<dbReference type="InterPro" id="IPR007110">
    <property type="entry name" value="Ig-like_dom"/>
</dbReference>
<keyword evidence="2" id="KW-0732">Signal</keyword>
<evidence type="ECO:0000259" key="3">
    <source>
        <dbReference type="PROSITE" id="PS50835"/>
    </source>
</evidence>
<dbReference type="InterPro" id="IPR003599">
    <property type="entry name" value="Ig_sub"/>
</dbReference>
<gene>
    <name evidence="4" type="ORF">SKAU_G00123130</name>
</gene>
<evidence type="ECO:0000313" key="5">
    <source>
        <dbReference type="Proteomes" id="UP001152622"/>
    </source>
</evidence>
<feature type="chain" id="PRO_5040422409" description="Ig-like domain-containing protein" evidence="2">
    <location>
        <begin position="24"/>
        <end position="218"/>
    </location>
</feature>
<comment type="caution">
    <text evidence="4">The sequence shown here is derived from an EMBL/GenBank/DDBJ whole genome shotgun (WGS) entry which is preliminary data.</text>
</comment>
<keyword evidence="1" id="KW-1133">Transmembrane helix</keyword>
<dbReference type="Pfam" id="PF07686">
    <property type="entry name" value="V-set"/>
    <property type="match status" value="1"/>
</dbReference>
<name>A0A9Q1J0H2_SYNKA</name>
<dbReference type="InterPro" id="IPR036179">
    <property type="entry name" value="Ig-like_dom_sf"/>
</dbReference>
<protein>
    <recommendedName>
        <fullName evidence="3">Ig-like domain-containing protein</fullName>
    </recommendedName>
</protein>
<dbReference type="AlphaFoldDB" id="A0A9Q1J0H2"/>
<reference evidence="4" key="1">
    <citation type="journal article" date="2023" name="Science">
        <title>Genome structures resolve the early diversification of teleost fishes.</title>
        <authorList>
            <person name="Parey E."/>
            <person name="Louis A."/>
            <person name="Montfort J."/>
            <person name="Bouchez O."/>
            <person name="Roques C."/>
            <person name="Iampietro C."/>
            <person name="Lluch J."/>
            <person name="Castinel A."/>
            <person name="Donnadieu C."/>
            <person name="Desvignes T."/>
            <person name="Floi Bucao C."/>
            <person name="Jouanno E."/>
            <person name="Wen M."/>
            <person name="Mejri S."/>
            <person name="Dirks R."/>
            <person name="Jansen H."/>
            <person name="Henkel C."/>
            <person name="Chen W.J."/>
            <person name="Zahm M."/>
            <person name="Cabau C."/>
            <person name="Klopp C."/>
            <person name="Thompson A.W."/>
            <person name="Robinson-Rechavi M."/>
            <person name="Braasch I."/>
            <person name="Lecointre G."/>
            <person name="Bobe J."/>
            <person name="Postlethwait J.H."/>
            <person name="Berthelot C."/>
            <person name="Roest Crollius H."/>
            <person name="Guiguen Y."/>
        </authorList>
    </citation>
    <scope>NUCLEOTIDE SEQUENCE</scope>
    <source>
        <strain evidence="4">WJC10195</strain>
    </source>
</reference>
<dbReference type="OrthoDB" id="8436389at2759"/>
<dbReference type="PANTHER" id="PTHR15343">
    <property type="entry name" value="CD7"/>
    <property type="match status" value="1"/>
</dbReference>
<dbReference type="SMART" id="SM00409">
    <property type="entry name" value="IG"/>
    <property type="match status" value="1"/>
</dbReference>
<dbReference type="InterPro" id="IPR013783">
    <property type="entry name" value="Ig-like_fold"/>
</dbReference>
<evidence type="ECO:0000313" key="4">
    <source>
        <dbReference type="EMBL" id="KAJ8363482.1"/>
    </source>
</evidence>
<dbReference type="GO" id="GO:0002250">
    <property type="term" value="P:adaptive immune response"/>
    <property type="evidence" value="ECO:0007669"/>
    <property type="project" value="InterPro"/>
</dbReference>
<keyword evidence="1" id="KW-0812">Transmembrane</keyword>
<organism evidence="4 5">
    <name type="scientific">Synaphobranchus kaupii</name>
    <name type="common">Kaup's arrowtooth eel</name>
    <dbReference type="NCBI Taxonomy" id="118154"/>
    <lineage>
        <taxon>Eukaryota</taxon>
        <taxon>Metazoa</taxon>
        <taxon>Chordata</taxon>
        <taxon>Craniata</taxon>
        <taxon>Vertebrata</taxon>
        <taxon>Euteleostomi</taxon>
        <taxon>Actinopterygii</taxon>
        <taxon>Neopterygii</taxon>
        <taxon>Teleostei</taxon>
        <taxon>Anguilliformes</taxon>
        <taxon>Synaphobranchidae</taxon>
        <taxon>Synaphobranchus</taxon>
    </lineage>
</organism>
<feature type="signal peptide" evidence="2">
    <location>
        <begin position="1"/>
        <end position="23"/>
    </location>
</feature>
<dbReference type="InterPro" id="IPR039090">
    <property type="entry name" value="CD7"/>
</dbReference>
<dbReference type="GO" id="GO:0038023">
    <property type="term" value="F:signaling receptor activity"/>
    <property type="evidence" value="ECO:0007669"/>
    <property type="project" value="InterPro"/>
</dbReference>
<sequence>MASGVLCFILLVFTSYSTWSADAKSNDQFLWLRNGQSFTMRCTTTETDYDGLYVLWGLGENKEVFFLFAETNRLTEGDGYRGRVQTEGEVNNLQIKIANMTEDDSGVYWCKYRHMNKMTFRLSRTAGNGSTLVVVNGRPCKPNDGTVLSNNLVMVSAISAGSVFLLCLIVLLLWLVPRMKKLSMRKRPRRSDSVYEDMRKNNASHRANHLTQSTNHFP</sequence>